<proteinExistence type="predicted"/>
<name>A0A2P5WG36_GOSBA</name>
<dbReference type="InterPro" id="IPR005630">
    <property type="entry name" value="Terpene_synthase_metal-bd"/>
</dbReference>
<dbReference type="Proteomes" id="UP000239757">
    <property type="component" value="Unassembled WGS sequence"/>
</dbReference>
<dbReference type="AlphaFoldDB" id="A0A2P5WG36"/>
<sequence length="131" mass="15508">MINCLTCMGRWWKDLNVKERLPFVQDRLIECYFLGNRNFSFGRNVTKFGSLETPLDGIFDTYGLLDELEKYKNAVNRWDLKAMEELPEYMKFLYEAIYNHVLVLEQSLAGRVESLCNKPHALMKKQKQKFA</sequence>
<dbReference type="PANTHER" id="PTHR31225:SF218">
    <property type="entry name" value="GERANIOL SYNTHASE, CHLOROPLASTIC-LIKE"/>
    <property type="match status" value="1"/>
</dbReference>
<dbReference type="GO" id="GO:0016114">
    <property type="term" value="P:terpenoid biosynthetic process"/>
    <property type="evidence" value="ECO:0007669"/>
    <property type="project" value="InterPro"/>
</dbReference>
<feature type="domain" description="Terpene synthase metal-binding" evidence="2">
    <location>
        <begin position="13"/>
        <end position="114"/>
    </location>
</feature>
<dbReference type="Pfam" id="PF03936">
    <property type="entry name" value="Terpene_synth_C"/>
    <property type="match status" value="1"/>
</dbReference>
<dbReference type="EMBL" id="KZ667735">
    <property type="protein sequence ID" value="PPR90062.1"/>
    <property type="molecule type" value="Genomic_DNA"/>
</dbReference>
<keyword evidence="1" id="KW-0479">Metal-binding</keyword>
<dbReference type="InterPro" id="IPR050148">
    <property type="entry name" value="Terpene_synthase-like"/>
</dbReference>
<dbReference type="GO" id="GO:0010333">
    <property type="term" value="F:terpene synthase activity"/>
    <property type="evidence" value="ECO:0007669"/>
    <property type="project" value="InterPro"/>
</dbReference>
<dbReference type="SUPFAM" id="SSF48576">
    <property type="entry name" value="Terpenoid synthases"/>
    <property type="match status" value="1"/>
</dbReference>
<reference evidence="3 4" key="1">
    <citation type="submission" date="2015-01" db="EMBL/GenBank/DDBJ databases">
        <title>Genome of allotetraploid Gossypium barbadense reveals genomic plasticity and fiber elongation in cotton evolution.</title>
        <authorList>
            <person name="Chen X."/>
            <person name="Liu X."/>
            <person name="Zhao B."/>
            <person name="Zheng H."/>
            <person name="Hu Y."/>
            <person name="Lu G."/>
            <person name="Yang C."/>
            <person name="Chen J."/>
            <person name="Shan C."/>
            <person name="Zhang L."/>
            <person name="Zhou Y."/>
            <person name="Wang L."/>
            <person name="Guo W."/>
            <person name="Bai Y."/>
            <person name="Ruan J."/>
            <person name="Shangguan X."/>
            <person name="Mao Y."/>
            <person name="Jiang J."/>
            <person name="Zhu Y."/>
            <person name="Lei J."/>
            <person name="Kang H."/>
            <person name="Chen S."/>
            <person name="He X."/>
            <person name="Wang R."/>
            <person name="Wang Y."/>
            <person name="Chen J."/>
            <person name="Wang L."/>
            <person name="Yu S."/>
            <person name="Wang B."/>
            <person name="Wei J."/>
            <person name="Song S."/>
            <person name="Lu X."/>
            <person name="Gao Z."/>
            <person name="Gu W."/>
            <person name="Deng X."/>
            <person name="Ma D."/>
            <person name="Wang S."/>
            <person name="Liang W."/>
            <person name="Fang L."/>
            <person name="Cai C."/>
            <person name="Zhu X."/>
            <person name="Zhou B."/>
            <person name="Zhang Y."/>
            <person name="Chen Z."/>
            <person name="Xu S."/>
            <person name="Zhu R."/>
            <person name="Wang S."/>
            <person name="Zhang T."/>
            <person name="Zhao G."/>
        </authorList>
    </citation>
    <scope>NUCLEOTIDE SEQUENCE [LARGE SCALE GENOMIC DNA]</scope>
    <source>
        <strain evidence="4">cv. Xinhai21</strain>
        <tissue evidence="3">Leaf</tissue>
    </source>
</reference>
<dbReference type="InterPro" id="IPR008949">
    <property type="entry name" value="Isoprenoid_synthase_dom_sf"/>
</dbReference>
<evidence type="ECO:0000259" key="2">
    <source>
        <dbReference type="Pfam" id="PF03936"/>
    </source>
</evidence>
<dbReference type="GO" id="GO:0000287">
    <property type="term" value="F:magnesium ion binding"/>
    <property type="evidence" value="ECO:0007669"/>
    <property type="project" value="InterPro"/>
</dbReference>
<evidence type="ECO:0000313" key="4">
    <source>
        <dbReference type="Proteomes" id="UP000239757"/>
    </source>
</evidence>
<evidence type="ECO:0000256" key="1">
    <source>
        <dbReference type="ARBA" id="ARBA00022723"/>
    </source>
</evidence>
<evidence type="ECO:0000313" key="3">
    <source>
        <dbReference type="EMBL" id="PPR90062.1"/>
    </source>
</evidence>
<accession>A0A2P5WG36</accession>
<organism evidence="3 4">
    <name type="scientific">Gossypium barbadense</name>
    <name type="common">Sea Island cotton</name>
    <name type="synonym">Hibiscus barbadensis</name>
    <dbReference type="NCBI Taxonomy" id="3634"/>
    <lineage>
        <taxon>Eukaryota</taxon>
        <taxon>Viridiplantae</taxon>
        <taxon>Streptophyta</taxon>
        <taxon>Embryophyta</taxon>
        <taxon>Tracheophyta</taxon>
        <taxon>Spermatophyta</taxon>
        <taxon>Magnoliopsida</taxon>
        <taxon>eudicotyledons</taxon>
        <taxon>Gunneridae</taxon>
        <taxon>Pentapetalae</taxon>
        <taxon>rosids</taxon>
        <taxon>malvids</taxon>
        <taxon>Malvales</taxon>
        <taxon>Malvaceae</taxon>
        <taxon>Malvoideae</taxon>
        <taxon>Gossypium</taxon>
    </lineage>
</organism>
<protein>
    <recommendedName>
        <fullName evidence="2">Terpene synthase metal-binding domain-containing protein</fullName>
    </recommendedName>
</protein>
<dbReference type="OrthoDB" id="1936865at2759"/>
<dbReference type="PANTHER" id="PTHR31225">
    <property type="entry name" value="OS04G0344100 PROTEIN-RELATED"/>
    <property type="match status" value="1"/>
</dbReference>
<gene>
    <name evidence="3" type="ORF">GOBAR_AA30611</name>
</gene>
<dbReference type="Gene3D" id="1.10.600.10">
    <property type="entry name" value="Farnesyl Diphosphate Synthase"/>
    <property type="match status" value="1"/>
</dbReference>